<dbReference type="EMBL" id="QMEB01000327">
    <property type="protein sequence ID" value="NMG22837.1"/>
    <property type="molecule type" value="Genomic_DNA"/>
</dbReference>
<evidence type="ECO:0000313" key="2">
    <source>
        <dbReference type="EMBL" id="NMG22837.1"/>
    </source>
</evidence>
<accession>A0ABX1PGH6</accession>
<reference evidence="2 3" key="1">
    <citation type="submission" date="2018-06" db="EMBL/GenBank/DDBJ databases">
        <title>Comparative genomics of Brasilonema spp. strains.</title>
        <authorList>
            <person name="Alvarenga D.O."/>
            <person name="Fiore M.F."/>
            <person name="Varani A.M."/>
        </authorList>
    </citation>
    <scope>NUCLEOTIDE SEQUENCE [LARGE SCALE GENOMIC DNA]</scope>
    <source>
        <strain evidence="2 3">SPC951</strain>
    </source>
</reference>
<organism evidence="2 3">
    <name type="scientific">Brasilonema bromeliae SPC951</name>
    <dbReference type="NCBI Taxonomy" id="385972"/>
    <lineage>
        <taxon>Bacteria</taxon>
        <taxon>Bacillati</taxon>
        <taxon>Cyanobacteriota</taxon>
        <taxon>Cyanophyceae</taxon>
        <taxon>Nostocales</taxon>
        <taxon>Scytonemataceae</taxon>
        <taxon>Brasilonema</taxon>
        <taxon>Bromeliae group (in: Brasilonema)</taxon>
    </lineage>
</organism>
<evidence type="ECO:0000259" key="1">
    <source>
        <dbReference type="PROSITE" id="PS50104"/>
    </source>
</evidence>
<dbReference type="Gene3D" id="3.40.50.10140">
    <property type="entry name" value="Toll/interleukin-1 receptor homology (TIR) domain"/>
    <property type="match status" value="1"/>
</dbReference>
<dbReference type="SUPFAM" id="SSF52200">
    <property type="entry name" value="Toll/Interleukin receptor TIR domain"/>
    <property type="match status" value="1"/>
</dbReference>
<proteinExistence type="predicted"/>
<sequence>MSENTRVKTILLLAANPRNTSALRLDEEVREIDEGLRRANKRELFKLEQKWAVRSRDFYRAILDTQPQIVHFCGHGAGEDGIVLEDETGQIAFVQADALASMFKLFAKKGVECVLLNACYSQVQAEAISQHIEYVIGMNQQIGDKAAVNFAVAFYDALAAGEEVEFAYDLGCSQLFGLKENQTPVFKRKLLNHPVAQKTTRQRIFISYKRDVEPDEPVALEVFQALSQQHEVFIDQRMLVGTRWAERIEGEIRQADFLIVFLSSRSVYSEMVEQEIKMAHEMAQVQGGHPVILPVRLGYREPFQYPLSAYLNNINWAFWQGEEDTPRLIAELTQAVCGGELPIDKAQAKAILLETSEPSALPRPFASAQPVSLAQPVRLEMPEGTMDSQSAFYVERSLDGIALTTIAHRGVTIAIKGPRQVGKSSLLIRAIEAAVNAGKRVAFLDFQLFDKAALTDAELFFRRFCSWLTYELEMEDRVEEYWKTPLGNSQRCTRYVQRHILKELGKTPLVLAMDEVDKVFDADFRNDFFGMLRSWHNSRATTPIWKQLDLTLVTSTEPYQLIDDLNQSPFNVGQVIELQDFTPEQVIDLNRLHGSPLNSSEERQLILLLGGHPYLVRRALYLVASQQISTTELFANATAGNSPFGDHLRHHISLLHKKTELIQGLLQVIRQNICDDKRVFWRLRGAGLVREQGRAVLPRCQLYAEYFRENLRE</sequence>
<dbReference type="RefSeq" id="WP_169158019.1">
    <property type="nucleotide sequence ID" value="NZ_CAWPJE010000336.1"/>
</dbReference>
<protein>
    <submittedName>
        <fullName evidence="2">ATPase</fullName>
    </submittedName>
</protein>
<comment type="caution">
    <text evidence="2">The sequence shown here is derived from an EMBL/GenBank/DDBJ whole genome shotgun (WGS) entry which is preliminary data.</text>
</comment>
<gene>
    <name evidence="2" type="ORF">DP116_26740</name>
</gene>
<dbReference type="InterPro" id="IPR000157">
    <property type="entry name" value="TIR_dom"/>
</dbReference>
<dbReference type="InterPro" id="IPR035897">
    <property type="entry name" value="Toll_tir_struct_dom_sf"/>
</dbReference>
<dbReference type="SUPFAM" id="SSF52540">
    <property type="entry name" value="P-loop containing nucleoside triphosphate hydrolases"/>
    <property type="match status" value="1"/>
</dbReference>
<dbReference type="Pfam" id="PF12770">
    <property type="entry name" value="CHAT"/>
    <property type="match status" value="1"/>
</dbReference>
<feature type="domain" description="TIR" evidence="1">
    <location>
        <begin position="200"/>
        <end position="337"/>
    </location>
</feature>
<keyword evidence="3" id="KW-1185">Reference proteome</keyword>
<dbReference type="PROSITE" id="PS50104">
    <property type="entry name" value="TIR"/>
    <property type="match status" value="1"/>
</dbReference>
<dbReference type="Proteomes" id="UP000718564">
    <property type="component" value="Unassembled WGS sequence"/>
</dbReference>
<name>A0ABX1PGH6_9CYAN</name>
<dbReference type="InterPro" id="IPR024983">
    <property type="entry name" value="CHAT_dom"/>
</dbReference>
<dbReference type="InterPro" id="IPR027417">
    <property type="entry name" value="P-loop_NTPase"/>
</dbReference>
<dbReference type="Pfam" id="PF14516">
    <property type="entry name" value="AAA_35"/>
    <property type="match status" value="1"/>
</dbReference>
<dbReference type="Gene3D" id="3.40.50.300">
    <property type="entry name" value="P-loop containing nucleotide triphosphate hydrolases"/>
    <property type="match status" value="1"/>
</dbReference>
<dbReference type="Pfam" id="PF13676">
    <property type="entry name" value="TIR_2"/>
    <property type="match status" value="1"/>
</dbReference>
<evidence type="ECO:0000313" key="3">
    <source>
        <dbReference type="Proteomes" id="UP000718564"/>
    </source>
</evidence>